<dbReference type="AlphaFoldDB" id="A0A452RBJ1"/>
<reference evidence="2" key="3">
    <citation type="submission" date="2025-09" db="UniProtKB">
        <authorList>
            <consortium name="Ensembl"/>
        </authorList>
    </citation>
    <scope>IDENTIFICATION</scope>
</reference>
<evidence type="ECO:0000256" key="1">
    <source>
        <dbReference type="SAM" id="MobiDB-lite"/>
    </source>
</evidence>
<keyword evidence="3" id="KW-1185">Reference proteome</keyword>
<evidence type="ECO:0000313" key="3">
    <source>
        <dbReference type="Proteomes" id="UP000291022"/>
    </source>
</evidence>
<evidence type="ECO:0000313" key="2">
    <source>
        <dbReference type="Ensembl" id="ENSUAMP00000016006.1"/>
    </source>
</evidence>
<accession>A0A452RBJ1</accession>
<dbReference type="Ensembl" id="ENSUAMT00000017941.1">
    <property type="protein sequence ID" value="ENSUAMP00000016006.1"/>
    <property type="gene ID" value="ENSUAMG00000012781.1"/>
</dbReference>
<proteinExistence type="predicted"/>
<dbReference type="Proteomes" id="UP000291022">
    <property type="component" value="Unassembled WGS sequence"/>
</dbReference>
<reference evidence="3" key="1">
    <citation type="submission" date="2016-06" db="EMBL/GenBank/DDBJ databases">
        <title>De novo assembly and RNA-Seq shows season-dependent expression and editing in black bear kidneys.</title>
        <authorList>
            <person name="Korstanje R."/>
            <person name="Srivastava A."/>
            <person name="Sarsani V.K."/>
            <person name="Sheehan S.M."/>
            <person name="Seger R.L."/>
            <person name="Barter M.E."/>
            <person name="Lindqvist C."/>
            <person name="Brody L.C."/>
            <person name="Mullikin J.C."/>
        </authorList>
    </citation>
    <scope>NUCLEOTIDE SEQUENCE [LARGE SCALE GENOMIC DNA]</scope>
</reference>
<protein>
    <submittedName>
        <fullName evidence="2">Uncharacterized protein</fullName>
    </submittedName>
</protein>
<dbReference type="OMA" id="FRLHIVA"/>
<dbReference type="GeneTree" id="ENSGT00550000076453"/>
<organism evidence="2 3">
    <name type="scientific">Ursus americanus</name>
    <name type="common">American black bear</name>
    <name type="synonym">Euarctos americanus</name>
    <dbReference type="NCBI Taxonomy" id="9643"/>
    <lineage>
        <taxon>Eukaryota</taxon>
        <taxon>Metazoa</taxon>
        <taxon>Chordata</taxon>
        <taxon>Craniata</taxon>
        <taxon>Vertebrata</taxon>
        <taxon>Euteleostomi</taxon>
        <taxon>Mammalia</taxon>
        <taxon>Eutheria</taxon>
        <taxon>Laurasiatheria</taxon>
        <taxon>Carnivora</taxon>
        <taxon>Caniformia</taxon>
        <taxon>Ursidae</taxon>
        <taxon>Ursus</taxon>
    </lineage>
</organism>
<sequence>PCAGGSPASGTRPPAPHTEGAAHLQQLHLHVVADEVGVLAALAALQVVGGDGEGHGGGIQGTLQPLLLGQQQVGLSVQLAHLVLQLRLPAMHVLQPRTHLPGGVLLRAPCQRLRLGRQLLALVALPLRLVAVGKGSVVAGIAVLEPLVHQVLGRVEACSGQARGRVGARVPGHIIHLPGHLAGRHRLHARSPSREGQSAGQLRATLCPAGHFWFPSDRYTQALLLLGNRCPP</sequence>
<feature type="region of interest" description="Disordered" evidence="1">
    <location>
        <begin position="1"/>
        <end position="20"/>
    </location>
</feature>
<name>A0A452RBJ1_URSAM</name>
<reference evidence="2" key="2">
    <citation type="submission" date="2025-08" db="UniProtKB">
        <authorList>
            <consortium name="Ensembl"/>
        </authorList>
    </citation>
    <scope>IDENTIFICATION</scope>
</reference>